<feature type="transmembrane region" description="Helical" evidence="5">
    <location>
        <begin position="28"/>
        <end position="48"/>
    </location>
</feature>
<evidence type="ECO:0000313" key="7">
    <source>
        <dbReference type="Proteomes" id="UP000191024"/>
    </source>
</evidence>
<keyword evidence="5" id="KW-0812">Transmembrane</keyword>
<organism evidence="6 7">
    <name type="scientific">Lachancea mirantina</name>
    <dbReference type="NCBI Taxonomy" id="1230905"/>
    <lineage>
        <taxon>Eukaryota</taxon>
        <taxon>Fungi</taxon>
        <taxon>Dikarya</taxon>
        <taxon>Ascomycota</taxon>
        <taxon>Saccharomycotina</taxon>
        <taxon>Saccharomycetes</taxon>
        <taxon>Saccharomycetales</taxon>
        <taxon>Saccharomycetaceae</taxon>
        <taxon>Lachancea</taxon>
    </lineage>
</organism>
<dbReference type="InterPro" id="IPR039297">
    <property type="entry name" value="COX7a"/>
</dbReference>
<evidence type="ECO:0000256" key="4">
    <source>
        <dbReference type="ARBA" id="ARBA00023136"/>
    </source>
</evidence>
<dbReference type="Proteomes" id="UP000191024">
    <property type="component" value="Chromosome G"/>
</dbReference>
<dbReference type="OrthoDB" id="5511599at2759"/>
<protein>
    <submittedName>
        <fullName evidence="6">LAMI_0G00496g1_1</fullName>
    </submittedName>
</protein>
<proteinExistence type="predicted"/>
<evidence type="ECO:0000256" key="1">
    <source>
        <dbReference type="ARBA" id="ARBA00004273"/>
    </source>
</evidence>
<name>A0A1G4K749_9SACH</name>
<keyword evidence="2" id="KW-0999">Mitochondrion inner membrane</keyword>
<dbReference type="STRING" id="1230905.A0A1G4K749"/>
<comment type="subcellular location">
    <subcellularLocation>
        <location evidence="1">Mitochondrion inner membrane</location>
    </subcellularLocation>
</comment>
<gene>
    <name evidence="6" type="ORF">LAMI_0G00496G</name>
</gene>
<evidence type="ECO:0000313" key="6">
    <source>
        <dbReference type="EMBL" id="SCU99739.1"/>
    </source>
</evidence>
<reference evidence="6 7" key="1">
    <citation type="submission" date="2016-03" db="EMBL/GenBank/DDBJ databases">
        <authorList>
            <person name="Devillers H."/>
        </authorList>
    </citation>
    <scope>NUCLEOTIDE SEQUENCE [LARGE SCALE GENOMIC DNA]</scope>
    <source>
        <strain evidence="6">CBS 11717</strain>
    </source>
</reference>
<evidence type="ECO:0000256" key="5">
    <source>
        <dbReference type="SAM" id="Phobius"/>
    </source>
</evidence>
<dbReference type="GO" id="GO:0005743">
    <property type="term" value="C:mitochondrial inner membrane"/>
    <property type="evidence" value="ECO:0007669"/>
    <property type="project" value="UniProtKB-SubCell"/>
</dbReference>
<dbReference type="AlphaFoldDB" id="A0A1G4K749"/>
<evidence type="ECO:0000256" key="3">
    <source>
        <dbReference type="ARBA" id="ARBA00023128"/>
    </source>
</evidence>
<keyword evidence="3" id="KW-0496">Mitochondrion</keyword>
<dbReference type="EMBL" id="LT598469">
    <property type="protein sequence ID" value="SCU99739.1"/>
    <property type="molecule type" value="Genomic_DNA"/>
</dbReference>
<accession>A0A1G4K749</accession>
<dbReference type="Pfam" id="PF02238">
    <property type="entry name" value="COX7a"/>
    <property type="match status" value="1"/>
</dbReference>
<evidence type="ECO:0000256" key="2">
    <source>
        <dbReference type="ARBA" id="ARBA00022792"/>
    </source>
</evidence>
<sequence>MANTVIQLQKIFQASSKPLWMRHPKSKLYLYPFWGLFAVAMVAPLLYLPNAVRGIKPKKD</sequence>
<keyword evidence="5" id="KW-1133">Transmembrane helix</keyword>
<keyword evidence="4 5" id="KW-0472">Membrane</keyword>
<keyword evidence="7" id="KW-1185">Reference proteome</keyword>